<dbReference type="EMBL" id="JAGMWT010000002">
    <property type="protein sequence ID" value="KAH7135046.1"/>
    <property type="molecule type" value="Genomic_DNA"/>
</dbReference>
<reference evidence="6" key="1">
    <citation type="journal article" date="2021" name="Nat. Commun.">
        <title>Genetic determinants of endophytism in the Arabidopsis root mycobiome.</title>
        <authorList>
            <person name="Mesny F."/>
            <person name="Miyauchi S."/>
            <person name="Thiergart T."/>
            <person name="Pickel B."/>
            <person name="Atanasova L."/>
            <person name="Karlsson M."/>
            <person name="Huettel B."/>
            <person name="Barry K.W."/>
            <person name="Haridas S."/>
            <person name="Chen C."/>
            <person name="Bauer D."/>
            <person name="Andreopoulos W."/>
            <person name="Pangilinan J."/>
            <person name="LaButti K."/>
            <person name="Riley R."/>
            <person name="Lipzen A."/>
            <person name="Clum A."/>
            <person name="Drula E."/>
            <person name="Henrissat B."/>
            <person name="Kohler A."/>
            <person name="Grigoriev I.V."/>
            <person name="Martin F.M."/>
            <person name="Hacquard S."/>
        </authorList>
    </citation>
    <scope>NUCLEOTIDE SEQUENCE</scope>
    <source>
        <strain evidence="6">MPI-CAGE-CH-0243</strain>
    </source>
</reference>
<dbReference type="PANTHER" id="PTHR47338:SF20">
    <property type="entry name" value="ZN(II)2CYS6 TRANSCRIPTION FACTOR (EUROFUNG)"/>
    <property type="match status" value="1"/>
</dbReference>
<evidence type="ECO:0000256" key="5">
    <source>
        <dbReference type="ARBA" id="ARBA00023242"/>
    </source>
</evidence>
<keyword evidence="2" id="KW-0479">Metal-binding</keyword>
<keyword evidence="5" id="KW-0539">Nucleus</keyword>
<evidence type="ECO:0000313" key="7">
    <source>
        <dbReference type="Proteomes" id="UP000700596"/>
    </source>
</evidence>
<proteinExistence type="predicted"/>
<accession>A0A9P9IWP6</accession>
<dbReference type="GO" id="GO:0000981">
    <property type="term" value="F:DNA-binding transcription factor activity, RNA polymerase II-specific"/>
    <property type="evidence" value="ECO:0007669"/>
    <property type="project" value="InterPro"/>
</dbReference>
<dbReference type="Proteomes" id="UP000700596">
    <property type="component" value="Unassembled WGS sequence"/>
</dbReference>
<dbReference type="CDD" id="cd12148">
    <property type="entry name" value="fungal_TF_MHR"/>
    <property type="match status" value="1"/>
</dbReference>
<evidence type="ECO:0000256" key="3">
    <source>
        <dbReference type="ARBA" id="ARBA00023015"/>
    </source>
</evidence>
<keyword evidence="4" id="KW-0804">Transcription</keyword>
<keyword evidence="3" id="KW-0805">Transcription regulation</keyword>
<organism evidence="6 7">
    <name type="scientific">Dendryphion nanum</name>
    <dbReference type="NCBI Taxonomy" id="256645"/>
    <lineage>
        <taxon>Eukaryota</taxon>
        <taxon>Fungi</taxon>
        <taxon>Dikarya</taxon>
        <taxon>Ascomycota</taxon>
        <taxon>Pezizomycotina</taxon>
        <taxon>Dothideomycetes</taxon>
        <taxon>Pleosporomycetidae</taxon>
        <taxon>Pleosporales</taxon>
        <taxon>Torulaceae</taxon>
        <taxon>Dendryphion</taxon>
    </lineage>
</organism>
<dbReference type="InterPro" id="IPR050815">
    <property type="entry name" value="TF_fung"/>
</dbReference>
<comment type="caution">
    <text evidence="6">The sequence shown here is derived from an EMBL/GenBank/DDBJ whole genome shotgun (WGS) entry which is preliminary data.</text>
</comment>
<comment type="subcellular location">
    <subcellularLocation>
        <location evidence="1">Nucleus</location>
    </subcellularLocation>
</comment>
<evidence type="ECO:0000256" key="2">
    <source>
        <dbReference type="ARBA" id="ARBA00022723"/>
    </source>
</evidence>
<sequence>MFHGWTEHSQVLTTACRRVTIQCQYENEGSGPKESTIESDAAKFDEIFRRLDRIEGRVSGFGSIPSPYGSHGPTVMNDMDSRSLGDPHKWAVDPGQLKSDYLGFILWGSVFRTLNEDKTTVEAIHKAYLEYTHPWLPIVCSVRFENNHKRFKELRPDLGFLLTILAMHLVVTSPSNHPSAKSLSESPWYRACKHYFMHFVGLVEPSIDLIQAGILIALFEHVQCIEDRALITLGICGRLAYELDFDDIVSRELAIELEERSLEAIEVLQTWIGIVLLDRYMNMPPAETPKHPILRNRGSQISFLEVHLIGNPQIAASNHGYRNSCMDDLEAALLLAKVHNIIRDHRNKSIDTLPDIPQPLIQEVMFILSRDRMQREETFRACGATAVAVSSVLQMHIWSVRKKGSLDEHNRTVILDYVESLRLVFSRCRTVNGFTENYYEGIQPSWISVAFQAVMAYKLVHTAYPEFRTDMDTSVFMELLSALAERYKLAGANPTSFNKICYLTYLSIIERCLEIIYNAYCDPNAPAQQL</sequence>
<dbReference type="OrthoDB" id="3862662at2759"/>
<name>A0A9P9IWP6_9PLEO</name>
<dbReference type="GO" id="GO:0046872">
    <property type="term" value="F:metal ion binding"/>
    <property type="evidence" value="ECO:0007669"/>
    <property type="project" value="UniProtKB-KW"/>
</dbReference>
<gene>
    <name evidence="6" type="ORF">B0J11DRAFT_595979</name>
</gene>
<evidence type="ECO:0000313" key="6">
    <source>
        <dbReference type="EMBL" id="KAH7135046.1"/>
    </source>
</evidence>
<evidence type="ECO:0000256" key="1">
    <source>
        <dbReference type="ARBA" id="ARBA00004123"/>
    </source>
</evidence>
<dbReference type="PANTHER" id="PTHR47338">
    <property type="entry name" value="ZN(II)2CYS6 TRANSCRIPTION FACTOR (EUROFUNG)-RELATED"/>
    <property type="match status" value="1"/>
</dbReference>
<keyword evidence="7" id="KW-1185">Reference proteome</keyword>
<dbReference type="AlphaFoldDB" id="A0A9P9IWP6"/>
<dbReference type="GO" id="GO:0005634">
    <property type="term" value="C:nucleus"/>
    <property type="evidence" value="ECO:0007669"/>
    <property type="project" value="UniProtKB-SubCell"/>
</dbReference>
<evidence type="ECO:0000256" key="4">
    <source>
        <dbReference type="ARBA" id="ARBA00023163"/>
    </source>
</evidence>
<protein>
    <recommendedName>
        <fullName evidence="8">Transcription factor domain-containing protein</fullName>
    </recommendedName>
</protein>
<evidence type="ECO:0008006" key="8">
    <source>
        <dbReference type="Google" id="ProtNLM"/>
    </source>
</evidence>